<feature type="compositionally biased region" description="Polar residues" evidence="1">
    <location>
        <begin position="20"/>
        <end position="34"/>
    </location>
</feature>
<dbReference type="AlphaFoldDB" id="A0A9K3KCQ3"/>
<feature type="region of interest" description="Disordered" evidence="1">
    <location>
        <begin position="534"/>
        <end position="568"/>
    </location>
</feature>
<evidence type="ECO:0000313" key="4">
    <source>
        <dbReference type="Proteomes" id="UP000693970"/>
    </source>
</evidence>
<name>A0A9K3KCQ3_9STRA</name>
<accession>A0A9K3KCQ3</accession>
<feature type="region of interest" description="Disordered" evidence="1">
    <location>
        <begin position="1"/>
        <end position="37"/>
    </location>
</feature>
<feature type="compositionally biased region" description="Low complexity" evidence="1">
    <location>
        <begin position="534"/>
        <end position="548"/>
    </location>
</feature>
<reference evidence="3" key="1">
    <citation type="journal article" date="2021" name="Sci. Rep.">
        <title>Diploid genomic architecture of Nitzschia inconspicua, an elite biomass production diatom.</title>
        <authorList>
            <person name="Oliver A."/>
            <person name="Podell S."/>
            <person name="Pinowska A."/>
            <person name="Traller J.C."/>
            <person name="Smith S.R."/>
            <person name="McClure R."/>
            <person name="Beliaev A."/>
            <person name="Bohutskyi P."/>
            <person name="Hill E.A."/>
            <person name="Rabines A."/>
            <person name="Zheng H."/>
            <person name="Allen L.Z."/>
            <person name="Kuo A."/>
            <person name="Grigoriev I.V."/>
            <person name="Allen A.E."/>
            <person name="Hazlebeck D."/>
            <person name="Allen E.E."/>
        </authorList>
    </citation>
    <scope>NUCLEOTIDE SEQUENCE</scope>
    <source>
        <strain evidence="3">Hildebrandi</strain>
    </source>
</reference>
<organism evidence="3 4">
    <name type="scientific">Nitzschia inconspicua</name>
    <dbReference type="NCBI Taxonomy" id="303405"/>
    <lineage>
        <taxon>Eukaryota</taxon>
        <taxon>Sar</taxon>
        <taxon>Stramenopiles</taxon>
        <taxon>Ochrophyta</taxon>
        <taxon>Bacillariophyta</taxon>
        <taxon>Bacillariophyceae</taxon>
        <taxon>Bacillariophycidae</taxon>
        <taxon>Bacillariales</taxon>
        <taxon>Bacillariaceae</taxon>
        <taxon>Nitzschia</taxon>
    </lineage>
</organism>
<evidence type="ECO:0000313" key="3">
    <source>
        <dbReference type="EMBL" id="KAG7340786.1"/>
    </source>
</evidence>
<sequence length="568" mass="62877">MMRSGSADASLDSRTDSSRSENSPVSSTPTSPQNIPLPATRLEAVGKTSDSVLNITFPWKRHLPGTSKQSDESNKKATRELMCMTLQQREQINEEIHGVYSLAVTESSELLSGALAGMEQAITAEIQREQEQLSLPDLSTPPKIPAYMEAQSMGAIYLHQPSFRLKFLRAALFNTTLAASRLLGFLQLVRDVLGTEALIKFPSSLSHFAFDEQSLLREGAFQILPGRDSVGRRIIGIFEDFGADRSLVAKFRVALYIMMVASDDEDTQKKGCVSIFYQNNPTVQIFNDPEERLVFQRLFDTIPLRTSAFHICLPDDSSNKYIQLHAFAMDSYGSEARKRMRLHTGSPTNMVCNLETFGIPAELIPINSNTGKLKTQNFAKWINMRLIREERVARAANAVACAGRISVDSAAQHYAFPWIECPSQQDVLLGRGRPIMNHKGNVTMRELVWSKLSRFNATKQKHIRTSIIEEVVSEIQVAGGRFLKEDPNMNGFWIEVDAPVAHQKVGIYFRDLRCNSASPGISAAAVSAFRSSSSSTLSASTGSSRGSSPILVGQQSSERGTKRKKSDD</sequence>
<dbReference type="EMBL" id="JAGRRH010000027">
    <property type="protein sequence ID" value="KAG7340786.1"/>
    <property type="molecule type" value="Genomic_DNA"/>
</dbReference>
<evidence type="ECO:0000256" key="1">
    <source>
        <dbReference type="SAM" id="MobiDB-lite"/>
    </source>
</evidence>
<proteinExistence type="predicted"/>
<feature type="domain" description="DUF6824" evidence="2">
    <location>
        <begin position="426"/>
        <end position="511"/>
    </location>
</feature>
<protein>
    <recommendedName>
        <fullName evidence="2">DUF6824 domain-containing protein</fullName>
    </recommendedName>
</protein>
<evidence type="ECO:0000259" key="2">
    <source>
        <dbReference type="Pfam" id="PF20710"/>
    </source>
</evidence>
<dbReference type="OrthoDB" id="75724at2759"/>
<keyword evidence="4" id="KW-1185">Reference proteome</keyword>
<reference evidence="3" key="2">
    <citation type="submission" date="2021-04" db="EMBL/GenBank/DDBJ databases">
        <authorList>
            <person name="Podell S."/>
        </authorList>
    </citation>
    <scope>NUCLEOTIDE SEQUENCE</scope>
    <source>
        <strain evidence="3">Hildebrandi</strain>
    </source>
</reference>
<comment type="caution">
    <text evidence="3">The sequence shown here is derived from an EMBL/GenBank/DDBJ whole genome shotgun (WGS) entry which is preliminary data.</text>
</comment>
<dbReference type="Pfam" id="PF20710">
    <property type="entry name" value="DUF6824"/>
    <property type="match status" value="1"/>
</dbReference>
<dbReference type="InterPro" id="IPR049227">
    <property type="entry name" value="DUF6824"/>
</dbReference>
<dbReference type="Proteomes" id="UP000693970">
    <property type="component" value="Unassembled WGS sequence"/>
</dbReference>
<gene>
    <name evidence="3" type="ORF">IV203_024329</name>
</gene>